<feature type="binding site" evidence="11">
    <location>
        <position position="79"/>
    </location>
    <ligand>
        <name>Zn(2+)</name>
        <dbReference type="ChEBI" id="CHEBI:29105"/>
        <label>1</label>
    </ligand>
</feature>
<dbReference type="PROSITE" id="PS00759">
    <property type="entry name" value="ARGE_DAPE_CPG2_2"/>
    <property type="match status" value="1"/>
</dbReference>
<dbReference type="PANTHER" id="PTHR42994:SF1">
    <property type="entry name" value="PEPTIDASE T"/>
    <property type="match status" value="1"/>
</dbReference>
<dbReference type="Pfam" id="PF01546">
    <property type="entry name" value="Peptidase_M20"/>
    <property type="match status" value="1"/>
</dbReference>
<dbReference type="AlphaFoldDB" id="A0A9D1WQ25"/>
<keyword evidence="3 13" id="KW-0031">Aminopeptidase</keyword>
<dbReference type="InterPro" id="IPR011650">
    <property type="entry name" value="Peptidase_M20_dimer"/>
</dbReference>
<evidence type="ECO:0000256" key="10">
    <source>
        <dbReference type="PIRSR" id="PIRSR037215-1"/>
    </source>
</evidence>
<dbReference type="Gene3D" id="3.40.630.10">
    <property type="entry name" value="Zn peptidases"/>
    <property type="match status" value="1"/>
</dbReference>
<evidence type="ECO:0000256" key="6">
    <source>
        <dbReference type="ARBA" id="ARBA00022801"/>
    </source>
</evidence>
<evidence type="ECO:0000256" key="5">
    <source>
        <dbReference type="ARBA" id="ARBA00022723"/>
    </source>
</evidence>
<feature type="binding site" evidence="11">
    <location>
        <position position="177"/>
    </location>
    <ligand>
        <name>Zn(2+)</name>
        <dbReference type="ChEBI" id="CHEBI:29105"/>
        <label>2</label>
    </ligand>
</feature>
<dbReference type="Pfam" id="PF07687">
    <property type="entry name" value="M20_dimer"/>
    <property type="match status" value="1"/>
</dbReference>
<feature type="active site" description="Proton acceptor" evidence="10">
    <location>
        <position position="176"/>
    </location>
</feature>
<dbReference type="NCBIfam" id="TIGR01882">
    <property type="entry name" value="peptidase-T"/>
    <property type="match status" value="1"/>
</dbReference>
<keyword evidence="8" id="KW-0482">Metalloprotease</keyword>
<dbReference type="GO" id="GO:0008270">
    <property type="term" value="F:zinc ion binding"/>
    <property type="evidence" value="ECO:0007669"/>
    <property type="project" value="InterPro"/>
</dbReference>
<evidence type="ECO:0000256" key="3">
    <source>
        <dbReference type="ARBA" id="ARBA00022438"/>
    </source>
</evidence>
<feature type="active site" evidence="10">
    <location>
        <position position="81"/>
    </location>
</feature>
<evidence type="ECO:0000256" key="2">
    <source>
        <dbReference type="ARBA" id="ARBA00009692"/>
    </source>
</evidence>
<dbReference type="NCBIfam" id="NF003976">
    <property type="entry name" value="PRK05469.1"/>
    <property type="match status" value="1"/>
</dbReference>
<reference evidence="13" key="1">
    <citation type="journal article" date="2021" name="PeerJ">
        <title>Extensive microbial diversity within the chicken gut microbiome revealed by metagenomics and culture.</title>
        <authorList>
            <person name="Gilroy R."/>
            <person name="Ravi A."/>
            <person name="Getino M."/>
            <person name="Pursley I."/>
            <person name="Horton D.L."/>
            <person name="Alikhan N.F."/>
            <person name="Baker D."/>
            <person name="Gharbi K."/>
            <person name="Hall N."/>
            <person name="Watson M."/>
            <person name="Adriaenssens E.M."/>
            <person name="Foster-Nyarko E."/>
            <person name="Jarju S."/>
            <person name="Secka A."/>
            <person name="Antonio M."/>
            <person name="Oren A."/>
            <person name="Chaudhuri R.R."/>
            <person name="La Ragione R."/>
            <person name="Hildebrand F."/>
            <person name="Pallen M.J."/>
        </authorList>
    </citation>
    <scope>NUCLEOTIDE SEQUENCE</scope>
    <source>
        <strain evidence="13">CHK188-5543</strain>
    </source>
</reference>
<dbReference type="NCBIfam" id="NF009920">
    <property type="entry name" value="PRK13381.1"/>
    <property type="match status" value="1"/>
</dbReference>
<dbReference type="GO" id="GO:0006518">
    <property type="term" value="P:peptide metabolic process"/>
    <property type="evidence" value="ECO:0007669"/>
    <property type="project" value="InterPro"/>
</dbReference>
<evidence type="ECO:0000256" key="7">
    <source>
        <dbReference type="ARBA" id="ARBA00022833"/>
    </source>
</evidence>
<evidence type="ECO:0000256" key="4">
    <source>
        <dbReference type="ARBA" id="ARBA00022670"/>
    </source>
</evidence>
<comment type="caution">
    <text evidence="13">The sequence shown here is derived from an EMBL/GenBank/DDBJ whole genome shotgun (WGS) entry which is preliminary data.</text>
</comment>
<accession>A0A9D1WQ25</accession>
<feature type="binding site" evidence="11">
    <location>
        <position position="199"/>
    </location>
    <ligand>
        <name>Zn(2+)</name>
        <dbReference type="ChEBI" id="CHEBI:29105"/>
        <label>1</label>
    </ligand>
</feature>
<keyword evidence="7 11" id="KW-0862">Zinc</keyword>
<dbReference type="CDD" id="cd03892">
    <property type="entry name" value="M20_peptT"/>
    <property type="match status" value="1"/>
</dbReference>
<name>A0A9D1WQ25_9FIRM</name>
<dbReference type="GO" id="GO:0045148">
    <property type="term" value="F:tripeptide aminopeptidase activity"/>
    <property type="evidence" value="ECO:0007669"/>
    <property type="project" value="UniProtKB-UniRule"/>
</dbReference>
<dbReference type="EC" id="3.4.11.4" evidence="9"/>
<dbReference type="PIRSF" id="PIRSF037215">
    <property type="entry name" value="Peptidase_M20B"/>
    <property type="match status" value="1"/>
</dbReference>
<keyword evidence="4" id="KW-0645">Protease</keyword>
<comment type="cofactor">
    <cofactor evidence="11">
        <name>Zn(2+)</name>
        <dbReference type="ChEBI" id="CHEBI:29105"/>
    </cofactor>
    <text evidence="11">Binds 2 Zn(2+) ions per subunit.</text>
</comment>
<gene>
    <name evidence="13" type="primary">pepT</name>
    <name evidence="13" type="ORF">H9736_02625</name>
</gene>
<dbReference type="InterPro" id="IPR002933">
    <property type="entry name" value="Peptidase_M20"/>
</dbReference>
<dbReference type="GO" id="GO:0006508">
    <property type="term" value="P:proteolysis"/>
    <property type="evidence" value="ECO:0007669"/>
    <property type="project" value="UniProtKB-UniRule"/>
</dbReference>
<evidence type="ECO:0000256" key="1">
    <source>
        <dbReference type="ARBA" id="ARBA00000870"/>
    </source>
</evidence>
<dbReference type="SUPFAM" id="SSF53187">
    <property type="entry name" value="Zn-dependent exopeptidases"/>
    <property type="match status" value="1"/>
</dbReference>
<dbReference type="SUPFAM" id="SSF55031">
    <property type="entry name" value="Bacterial exopeptidase dimerisation domain"/>
    <property type="match status" value="1"/>
</dbReference>
<dbReference type="PANTHER" id="PTHR42994">
    <property type="entry name" value="PEPTIDASE T"/>
    <property type="match status" value="1"/>
</dbReference>
<dbReference type="PROSITE" id="PS00758">
    <property type="entry name" value="ARGE_DAPE_CPG2_1"/>
    <property type="match status" value="1"/>
</dbReference>
<dbReference type="EMBL" id="DXES01000054">
    <property type="protein sequence ID" value="HIX65123.1"/>
    <property type="molecule type" value="Genomic_DNA"/>
</dbReference>
<keyword evidence="6 13" id="KW-0378">Hydrolase</keyword>
<dbReference type="Proteomes" id="UP000886800">
    <property type="component" value="Unassembled WGS sequence"/>
</dbReference>
<evidence type="ECO:0000313" key="13">
    <source>
        <dbReference type="EMBL" id="HIX65123.1"/>
    </source>
</evidence>
<evidence type="ECO:0000256" key="9">
    <source>
        <dbReference type="NCBIfam" id="TIGR01882"/>
    </source>
</evidence>
<sequence length="414" mass="45508">MMRAYERFLHYVSYDTQSDIASQSVPSTEKQKVFGQELVRELRQLGLADARMDRCGYVYATLPASPGCEGIEPVALIAHMDTAMDMSGANIKPRIVEHYDGGDIPLNQQLGIVTRVADFPALKGYVGQDLIVTDGTTLLGADDKAGVAEIVTMAEGMLADPTLPHPTLKLVFTPDEEIGRGVDHIDLEQVGARRGYTVDGGAVGDLQYENFNAAAAQVTIHGITAHTGYAKGVLRSALLLAMEFQAMLPVFENPACTENREGFYHLDRMEGRVELAQMHYIIRDHDMALFQRRKQLMERAAAYLNEKYGPGTVELQLTDTYYNMYEQIRPHQDLVDNAAQAMRACGVEPVSEPPIRGGTDGSRLSYMGLPCPNLCTGGHNGHGRHEFVSVQAMDKVVEILTVLMGIYGKEGQQP</sequence>
<evidence type="ECO:0000256" key="11">
    <source>
        <dbReference type="PIRSR" id="PIRSR037215-2"/>
    </source>
</evidence>
<protein>
    <recommendedName>
        <fullName evidence="9">Peptidase T</fullName>
        <ecNumber evidence="9">3.4.11.4</ecNumber>
    </recommendedName>
</protein>
<reference evidence="13" key="2">
    <citation type="submission" date="2021-04" db="EMBL/GenBank/DDBJ databases">
        <authorList>
            <person name="Gilroy R."/>
        </authorList>
    </citation>
    <scope>NUCLEOTIDE SEQUENCE</scope>
    <source>
        <strain evidence="13">CHK188-5543</strain>
    </source>
</reference>
<feature type="binding site" evidence="11">
    <location>
        <position position="142"/>
    </location>
    <ligand>
        <name>Zn(2+)</name>
        <dbReference type="ChEBI" id="CHEBI:29105"/>
        <label>1</label>
    </ligand>
</feature>
<feature type="binding site" evidence="11">
    <location>
        <position position="142"/>
    </location>
    <ligand>
        <name>Zn(2+)</name>
        <dbReference type="ChEBI" id="CHEBI:29105"/>
        <label>2</label>
    </ligand>
</feature>
<feature type="domain" description="Peptidase M20 dimerisation" evidence="12">
    <location>
        <begin position="208"/>
        <end position="311"/>
    </location>
</feature>
<dbReference type="InterPro" id="IPR001261">
    <property type="entry name" value="ArgE/DapE_CS"/>
</dbReference>
<dbReference type="InterPro" id="IPR036264">
    <property type="entry name" value="Bact_exopeptidase_dim_dom"/>
</dbReference>
<comment type="catalytic activity">
    <reaction evidence="1">
        <text>Release of the N-terminal residue from a tripeptide.</text>
        <dbReference type="EC" id="3.4.11.4"/>
    </reaction>
</comment>
<dbReference type="Gene3D" id="3.30.70.360">
    <property type="match status" value="1"/>
</dbReference>
<dbReference type="GO" id="GO:0005829">
    <property type="term" value="C:cytosol"/>
    <property type="evidence" value="ECO:0007669"/>
    <property type="project" value="TreeGrafter"/>
</dbReference>
<feature type="binding site" evidence="11">
    <location>
        <position position="382"/>
    </location>
    <ligand>
        <name>Zn(2+)</name>
        <dbReference type="ChEBI" id="CHEBI:29105"/>
        <label>2</label>
    </ligand>
</feature>
<dbReference type="GO" id="GO:0008237">
    <property type="term" value="F:metallopeptidase activity"/>
    <property type="evidence" value="ECO:0007669"/>
    <property type="project" value="UniProtKB-KW"/>
</dbReference>
<evidence type="ECO:0000313" key="14">
    <source>
        <dbReference type="Proteomes" id="UP000886800"/>
    </source>
</evidence>
<proteinExistence type="inferred from homology"/>
<organism evidence="13 14">
    <name type="scientific">Candidatus Anaerotruncus excrementipullorum</name>
    <dbReference type="NCBI Taxonomy" id="2838465"/>
    <lineage>
        <taxon>Bacteria</taxon>
        <taxon>Bacillati</taxon>
        <taxon>Bacillota</taxon>
        <taxon>Clostridia</taxon>
        <taxon>Eubacteriales</taxon>
        <taxon>Oscillospiraceae</taxon>
        <taxon>Anaerotruncus</taxon>
    </lineage>
</organism>
<evidence type="ECO:0000259" key="12">
    <source>
        <dbReference type="Pfam" id="PF07687"/>
    </source>
</evidence>
<evidence type="ECO:0000256" key="8">
    <source>
        <dbReference type="ARBA" id="ARBA00023049"/>
    </source>
</evidence>
<keyword evidence="5 11" id="KW-0479">Metal-binding</keyword>
<dbReference type="InterPro" id="IPR010161">
    <property type="entry name" value="Peptidase_M20B"/>
</dbReference>
<comment type="similarity">
    <text evidence="2">Belongs to the peptidase M20B family.</text>
</comment>